<proteinExistence type="predicted"/>
<protein>
    <submittedName>
        <fullName evidence="1">Uncharacterized protein</fullName>
    </submittedName>
</protein>
<evidence type="ECO:0000313" key="2">
    <source>
        <dbReference type="Proteomes" id="UP000059847"/>
    </source>
</evidence>
<dbReference type="KEGG" id="pur:AOC03_09565"/>
<gene>
    <name evidence="1" type="ORF">AOC03_09565</name>
</gene>
<dbReference type="Proteomes" id="UP000059847">
    <property type="component" value="Chromosome"/>
</dbReference>
<name>A0A0M4T3B4_9GAMM</name>
<sequence length="202" mass="22635">MSDIKSKILETQKAKKMKSEFVATTVRIPKELQLVIEDLAEYLSISKQDVMLDLIKEGMKVAEDALAEDDINDKISTNFHVLNTNKRYDSGAQKEMLDKGIVAAFYGKCKRQINKIQKNDTVFLYENGVGIVAYGKGSGETLKKDYEGETDECHYQKLIDFVVLETPLPAAKIKKILDRNVVFLPVRSSMPDGQKVLDAIAG</sequence>
<dbReference type="RefSeq" id="WP_062535457.1">
    <property type="nucleotide sequence ID" value="NZ_CP012678.1"/>
</dbReference>
<dbReference type="EMBL" id="CP012678">
    <property type="protein sequence ID" value="ALF60252.1"/>
    <property type="molecule type" value="Genomic_DNA"/>
</dbReference>
<keyword evidence="2" id="KW-1185">Reference proteome</keyword>
<organism evidence="1 2">
    <name type="scientific">Psychrobacter urativorans</name>
    <dbReference type="NCBI Taxonomy" id="45610"/>
    <lineage>
        <taxon>Bacteria</taxon>
        <taxon>Pseudomonadati</taxon>
        <taxon>Pseudomonadota</taxon>
        <taxon>Gammaproteobacteria</taxon>
        <taxon>Moraxellales</taxon>
        <taxon>Moraxellaceae</taxon>
        <taxon>Psychrobacter</taxon>
    </lineage>
</organism>
<evidence type="ECO:0000313" key="1">
    <source>
        <dbReference type="EMBL" id="ALF60252.1"/>
    </source>
</evidence>
<accession>A0A0M4T3B4</accession>
<dbReference type="OrthoDB" id="6659686at2"/>
<dbReference type="AlphaFoldDB" id="A0A0M4T3B4"/>
<reference evidence="1 2" key="1">
    <citation type="submission" date="2015-09" db="EMBL/GenBank/DDBJ databases">
        <title>Complete genome of Psychrobacter urativorans R10.10B.</title>
        <authorList>
            <person name="See-Too W.S."/>
            <person name="Chan K.G."/>
        </authorList>
    </citation>
    <scope>NUCLEOTIDE SEQUENCE [LARGE SCALE GENOMIC DNA]</scope>
    <source>
        <strain evidence="1 2">R10.10B</strain>
    </source>
</reference>